<gene>
    <name evidence="19" type="primary">SDC1</name>
</gene>
<dbReference type="Pfam" id="PF01034">
    <property type="entry name" value="Syndecan"/>
    <property type="match status" value="1"/>
</dbReference>
<feature type="domain" description="Neurexin/syndecan/glycophorin C" evidence="18">
    <location>
        <begin position="303"/>
        <end position="321"/>
    </location>
</feature>
<dbReference type="InterPro" id="IPR003585">
    <property type="entry name" value="Neurexin-like"/>
</dbReference>
<feature type="compositionally biased region" description="Acidic residues" evidence="16">
    <location>
        <begin position="60"/>
        <end position="70"/>
    </location>
</feature>
<evidence type="ECO:0000313" key="20">
    <source>
        <dbReference type="Proteomes" id="UP000233180"/>
    </source>
</evidence>
<sequence length="338" mass="34875">MPPLQSLSRAAPPHPGPGQKGVRLGPTTQGSAELKGCEPRLAGPTAPEGEQIVATNVPPEDQDGSGDDSDNFSGSGAGALQDITLSQQTPSTWKDTWLLTATPTSPEPTGLEATAASTSTLPAGEGPKEGEAVVLLEVEPGLTAREQEATPQPTETTQLPTTHQAPTARATTAQEPATSHPHRDMQPGHHETSAPAGPGQADLHTPRTGDGGPSATERAAEDGASSQLPAAEGSGEQDFTFETSGENTAIVAVEPDHRNQSPVDPGATGASQGLLDRKEVLGGIIAGGLVGLIFAVCLVGFMLYRMKKKDEGSYSLEEPKQANGGAYQKPTKQEEFYA</sequence>
<evidence type="ECO:0000259" key="18">
    <source>
        <dbReference type="SMART" id="SM00294"/>
    </source>
</evidence>
<evidence type="ECO:0000256" key="10">
    <source>
        <dbReference type="ARBA" id="ARBA00023136"/>
    </source>
</evidence>
<evidence type="ECO:0000256" key="14">
    <source>
        <dbReference type="ARBA" id="ARBA00046939"/>
    </source>
</evidence>
<dbReference type="GeneTree" id="ENSGT00940000161171"/>
<dbReference type="InterPro" id="IPR027789">
    <property type="entry name" value="Syndecan/Neurexin_dom"/>
</dbReference>
<dbReference type="GO" id="GO:1903543">
    <property type="term" value="P:positive regulation of exosomal secretion"/>
    <property type="evidence" value="ECO:0007669"/>
    <property type="project" value="Ensembl"/>
</dbReference>
<evidence type="ECO:0000256" key="2">
    <source>
        <dbReference type="ARBA" id="ARBA00004550"/>
    </source>
</evidence>
<evidence type="ECO:0000256" key="3">
    <source>
        <dbReference type="ARBA" id="ARBA00005343"/>
    </source>
</evidence>
<keyword evidence="7" id="KW-0732">Signal</keyword>
<evidence type="ECO:0000256" key="4">
    <source>
        <dbReference type="ARBA" id="ARBA00022525"/>
    </source>
</evidence>
<dbReference type="GO" id="GO:0016477">
    <property type="term" value="P:cell migration"/>
    <property type="evidence" value="ECO:0007669"/>
    <property type="project" value="TreeGrafter"/>
</dbReference>
<evidence type="ECO:0000256" key="12">
    <source>
        <dbReference type="ARBA" id="ARBA00023207"/>
    </source>
</evidence>
<keyword evidence="10 17" id="KW-0472">Membrane</keyword>
<reference evidence="19" key="2">
    <citation type="submission" date="2025-08" db="UniProtKB">
        <authorList>
            <consortium name="Ensembl"/>
        </authorList>
    </citation>
    <scope>IDENTIFICATION</scope>
</reference>
<keyword evidence="6 15" id="KW-0812">Transmembrane</keyword>
<proteinExistence type="inferred from homology"/>
<evidence type="ECO:0000256" key="6">
    <source>
        <dbReference type="ARBA" id="ARBA00022692"/>
    </source>
</evidence>
<dbReference type="GO" id="GO:0060070">
    <property type="term" value="P:canonical Wnt signaling pathway"/>
    <property type="evidence" value="ECO:0007669"/>
    <property type="project" value="Ensembl"/>
</dbReference>
<dbReference type="PANTHER" id="PTHR10915:SF5">
    <property type="entry name" value="SYNDECAN-1"/>
    <property type="match status" value="1"/>
</dbReference>
<dbReference type="InterPro" id="IPR030479">
    <property type="entry name" value="Syndecan_CS"/>
</dbReference>
<dbReference type="PANTHER" id="PTHR10915">
    <property type="entry name" value="SYNDECAN"/>
    <property type="match status" value="1"/>
</dbReference>
<reference evidence="19" key="3">
    <citation type="submission" date="2025-09" db="UniProtKB">
        <authorList>
            <consortium name="Ensembl"/>
        </authorList>
    </citation>
    <scope>IDENTIFICATION</scope>
</reference>
<keyword evidence="8 15" id="KW-0654">Proteoglycan</keyword>
<evidence type="ECO:0000256" key="7">
    <source>
        <dbReference type="ARBA" id="ARBA00022729"/>
    </source>
</evidence>
<comment type="subcellular location">
    <subcellularLocation>
        <location evidence="1 15">Membrane</location>
        <topology evidence="1 15">Single-pass type I membrane protein</topology>
    </subcellularLocation>
    <subcellularLocation>
        <location evidence="2">Secreted</location>
        <location evidence="2">Extracellular exosome</location>
    </subcellularLocation>
</comment>
<evidence type="ECO:0000256" key="11">
    <source>
        <dbReference type="ARBA" id="ARBA00023180"/>
    </source>
</evidence>
<reference evidence="19 20" key="1">
    <citation type="submission" date="2016-06" db="EMBL/GenBank/DDBJ databases">
        <title>Genome of Rhinopithecus bieti.</title>
        <authorList>
            <person name="Wu"/>
            <person name="C.-I. and Zhang"/>
            <person name="Y."/>
        </authorList>
    </citation>
    <scope>NUCLEOTIDE SEQUENCE</scope>
</reference>
<name>A0A2K6LBW1_RHIBE</name>
<dbReference type="GO" id="GO:0042802">
    <property type="term" value="F:identical protein binding"/>
    <property type="evidence" value="ECO:0007669"/>
    <property type="project" value="Ensembl"/>
</dbReference>
<evidence type="ECO:0000313" key="19">
    <source>
        <dbReference type="Ensembl" id="ENSRBIP00000021003.1"/>
    </source>
</evidence>
<evidence type="ECO:0000256" key="17">
    <source>
        <dbReference type="SAM" id="Phobius"/>
    </source>
</evidence>
<keyword evidence="9 17" id="KW-1133">Transmembrane helix</keyword>
<keyword evidence="4" id="KW-0964">Secreted</keyword>
<evidence type="ECO:0000256" key="16">
    <source>
        <dbReference type="SAM" id="MobiDB-lite"/>
    </source>
</evidence>
<dbReference type="SMART" id="SM00294">
    <property type="entry name" value="4.1m"/>
    <property type="match status" value="1"/>
</dbReference>
<dbReference type="OMA" id="VFCFQAV"/>
<keyword evidence="12 15" id="KW-0357">Heparan sulfate</keyword>
<evidence type="ECO:0000256" key="1">
    <source>
        <dbReference type="ARBA" id="ARBA00004479"/>
    </source>
</evidence>
<comment type="function">
    <text evidence="13">Cell surface proteoglycan that contains both heparan sulfate and chondroitin sulfate and that links the cytoskeleton to the interstitial matrix. Regulates exosome biogenesis in concert with SDCBP and PDCD6IP. Able to induce its own expression in dental mesenchymal cells and also in the neighboring dental epithelial cells via an MSX1-mediated pathway.</text>
</comment>
<dbReference type="InterPro" id="IPR001050">
    <property type="entry name" value="Syndecan"/>
</dbReference>
<feature type="region of interest" description="Disordered" evidence="16">
    <location>
        <begin position="312"/>
        <end position="338"/>
    </location>
</feature>
<comment type="similarity">
    <text evidence="3 15">Belongs to the syndecan proteoglycan family.</text>
</comment>
<dbReference type="Ensembl" id="ENSRBIT00000044886.1">
    <property type="protein sequence ID" value="ENSRBIP00000021003.1"/>
    <property type="gene ID" value="ENSRBIG00000034487.1"/>
</dbReference>
<feature type="compositionally biased region" description="Low complexity" evidence="16">
    <location>
        <begin position="149"/>
        <end position="162"/>
    </location>
</feature>
<keyword evidence="20" id="KW-1185">Reference proteome</keyword>
<dbReference type="GO" id="GO:0006898">
    <property type="term" value="P:receptor-mediated endocytosis"/>
    <property type="evidence" value="ECO:0007669"/>
    <property type="project" value="Ensembl"/>
</dbReference>
<dbReference type="GO" id="GO:0005576">
    <property type="term" value="C:extracellular region"/>
    <property type="evidence" value="ECO:0007669"/>
    <property type="project" value="UniProtKB-SubCell"/>
</dbReference>
<evidence type="ECO:0000256" key="15">
    <source>
        <dbReference type="RuleBase" id="RU000649"/>
    </source>
</evidence>
<feature type="region of interest" description="Disordered" evidence="16">
    <location>
        <begin position="1"/>
        <end position="240"/>
    </location>
</feature>
<dbReference type="GO" id="GO:0055002">
    <property type="term" value="P:striated muscle cell development"/>
    <property type="evidence" value="ECO:0007669"/>
    <property type="project" value="Ensembl"/>
</dbReference>
<feature type="compositionally biased region" description="Polar residues" evidence="16">
    <location>
        <begin position="83"/>
        <end position="104"/>
    </location>
</feature>
<keyword evidence="11 15" id="KW-0325">Glycoprotein</keyword>
<dbReference type="GO" id="GO:1903553">
    <property type="term" value="P:positive regulation of extracellular exosome assembly"/>
    <property type="evidence" value="ECO:0007669"/>
    <property type="project" value="Ensembl"/>
</dbReference>
<dbReference type="GO" id="GO:0048627">
    <property type="term" value="P:myoblast development"/>
    <property type="evidence" value="ECO:0007669"/>
    <property type="project" value="Ensembl"/>
</dbReference>
<feature type="compositionally biased region" description="Basic and acidic residues" evidence="16">
    <location>
        <begin position="181"/>
        <end position="192"/>
    </location>
</feature>
<dbReference type="PROSITE" id="PS00964">
    <property type="entry name" value="SYNDECAN"/>
    <property type="match status" value="1"/>
</dbReference>
<accession>A0A2K6LBW1</accession>
<organism evidence="19 20">
    <name type="scientific">Rhinopithecus bieti</name>
    <name type="common">Black snub-nosed monkey</name>
    <name type="synonym">Pygathrix bieti</name>
    <dbReference type="NCBI Taxonomy" id="61621"/>
    <lineage>
        <taxon>Eukaryota</taxon>
        <taxon>Metazoa</taxon>
        <taxon>Chordata</taxon>
        <taxon>Craniata</taxon>
        <taxon>Vertebrata</taxon>
        <taxon>Euteleostomi</taxon>
        <taxon>Mammalia</taxon>
        <taxon>Eutheria</taxon>
        <taxon>Euarchontoglires</taxon>
        <taxon>Primates</taxon>
        <taxon>Haplorrhini</taxon>
        <taxon>Catarrhini</taxon>
        <taxon>Cercopithecidae</taxon>
        <taxon>Colobinae</taxon>
        <taxon>Rhinopithecus</taxon>
    </lineage>
</organism>
<evidence type="ECO:0000256" key="8">
    <source>
        <dbReference type="ARBA" id="ARBA00022974"/>
    </source>
</evidence>
<evidence type="ECO:0000256" key="5">
    <source>
        <dbReference type="ARBA" id="ARBA00022553"/>
    </source>
</evidence>
<feature type="compositionally biased region" description="Polar residues" evidence="16">
    <location>
        <begin position="163"/>
        <end position="177"/>
    </location>
</feature>
<dbReference type="GO" id="GO:0009897">
    <property type="term" value="C:external side of plasma membrane"/>
    <property type="evidence" value="ECO:0007669"/>
    <property type="project" value="Ensembl"/>
</dbReference>
<dbReference type="STRING" id="61621.ENSRBIP00000021003"/>
<dbReference type="AlphaFoldDB" id="A0A2K6LBW1"/>
<protein>
    <recommendedName>
        <fullName evidence="15">Syndecan</fullName>
    </recommendedName>
</protein>
<feature type="transmembrane region" description="Helical" evidence="17">
    <location>
        <begin position="280"/>
        <end position="304"/>
    </location>
</feature>
<dbReference type="Proteomes" id="UP000233180">
    <property type="component" value="Unassembled WGS sequence"/>
</dbReference>
<comment type="subunit">
    <text evidence="14">Interacts with CDCP1. Interacts (via C-terminus) with TIAM1 (via PDZ domain). Interacts with MDK.</text>
</comment>
<evidence type="ECO:0000256" key="9">
    <source>
        <dbReference type="ARBA" id="ARBA00022989"/>
    </source>
</evidence>
<evidence type="ECO:0000256" key="13">
    <source>
        <dbReference type="ARBA" id="ARBA00045247"/>
    </source>
</evidence>
<dbReference type="GO" id="GO:0038024">
    <property type="term" value="F:cargo receptor activity"/>
    <property type="evidence" value="ECO:0007669"/>
    <property type="project" value="Ensembl"/>
</dbReference>
<keyword evidence="5" id="KW-0597">Phosphoprotein</keyword>